<dbReference type="SMART" id="SM00347">
    <property type="entry name" value="HTH_MARR"/>
    <property type="match status" value="1"/>
</dbReference>
<dbReference type="InterPro" id="IPR000835">
    <property type="entry name" value="HTH_MarR-typ"/>
</dbReference>
<dbReference type="Proteomes" id="UP000031518">
    <property type="component" value="Unassembled WGS sequence"/>
</dbReference>
<dbReference type="InterPro" id="IPR036388">
    <property type="entry name" value="WH-like_DNA-bd_sf"/>
</dbReference>
<feature type="domain" description="HTH marR-type" evidence="4">
    <location>
        <begin position="35"/>
        <end position="169"/>
    </location>
</feature>
<keyword evidence="6" id="KW-1185">Reference proteome</keyword>
<dbReference type="SUPFAM" id="SSF46785">
    <property type="entry name" value="Winged helix' DNA-binding domain"/>
    <property type="match status" value="1"/>
</dbReference>
<reference evidence="5 6" key="2">
    <citation type="submission" date="2015-01" db="EMBL/GenBank/DDBJ databases">
        <title>Complete genome sequence of Pyrinomonas methylaliphatogenes type strain K22T.</title>
        <authorList>
            <person name="Lee K.C.Y."/>
            <person name="Power J.F."/>
            <person name="Dunfield P.F."/>
            <person name="Morgan X.C."/>
            <person name="Huttenhower C."/>
            <person name="Stott M.B."/>
        </authorList>
    </citation>
    <scope>NUCLEOTIDE SEQUENCE [LARGE SCALE GENOMIC DNA]</scope>
    <source>
        <strain evidence="5 6">K22</strain>
    </source>
</reference>
<dbReference type="GO" id="GO:0006950">
    <property type="term" value="P:response to stress"/>
    <property type="evidence" value="ECO:0007669"/>
    <property type="project" value="TreeGrafter"/>
</dbReference>
<name>A0A0B6WZ76_9BACT</name>
<dbReference type="EMBL" id="CBXV010000005">
    <property type="protein sequence ID" value="CDM65475.1"/>
    <property type="molecule type" value="Genomic_DNA"/>
</dbReference>
<dbReference type="PRINTS" id="PR00598">
    <property type="entry name" value="HTHMARR"/>
</dbReference>
<dbReference type="PROSITE" id="PS01117">
    <property type="entry name" value="HTH_MARR_1"/>
    <property type="match status" value="1"/>
</dbReference>
<keyword evidence="2" id="KW-0238">DNA-binding</keyword>
<dbReference type="PANTHER" id="PTHR33164">
    <property type="entry name" value="TRANSCRIPTIONAL REGULATOR, MARR FAMILY"/>
    <property type="match status" value="1"/>
</dbReference>
<sequence length="187" mass="21188">MATQTVQNGSDKREAHYMCRVRSHSSKYKEFHRPSVELLLNLIYTYDVIRSRVAKRIEAYGLSPAAFNALMIISHYGESGCPMCEIGDLLLVSRPNVTGLIDSLACKGLVERVEKEGDRRFRLVRLTRAGERLLDELLPSHYANVRAMFAGMSDKEKAILSKLLVKLRHEVLRSSERASEKDCTKTS</sequence>
<dbReference type="InterPro" id="IPR039422">
    <property type="entry name" value="MarR/SlyA-like"/>
</dbReference>
<protein>
    <submittedName>
        <fullName evidence="5">Transcriptional regulator</fullName>
    </submittedName>
</protein>
<evidence type="ECO:0000256" key="2">
    <source>
        <dbReference type="ARBA" id="ARBA00023125"/>
    </source>
</evidence>
<organism evidence="5 6">
    <name type="scientific">Pyrinomonas methylaliphatogenes</name>
    <dbReference type="NCBI Taxonomy" id="454194"/>
    <lineage>
        <taxon>Bacteria</taxon>
        <taxon>Pseudomonadati</taxon>
        <taxon>Acidobacteriota</taxon>
        <taxon>Blastocatellia</taxon>
        <taxon>Blastocatellales</taxon>
        <taxon>Pyrinomonadaceae</taxon>
        <taxon>Pyrinomonas</taxon>
    </lineage>
</organism>
<proteinExistence type="predicted"/>
<keyword evidence="1" id="KW-0805">Transcription regulation</keyword>
<dbReference type="GO" id="GO:0003677">
    <property type="term" value="F:DNA binding"/>
    <property type="evidence" value="ECO:0007669"/>
    <property type="project" value="UniProtKB-KW"/>
</dbReference>
<dbReference type="RefSeq" id="WP_060635447.1">
    <property type="nucleotide sequence ID" value="NZ_CBXV010000005.1"/>
</dbReference>
<evidence type="ECO:0000256" key="3">
    <source>
        <dbReference type="ARBA" id="ARBA00023163"/>
    </source>
</evidence>
<dbReference type="InterPro" id="IPR023187">
    <property type="entry name" value="Tscrpt_reg_MarR-type_CS"/>
</dbReference>
<gene>
    <name evidence="5" type="ORF">PYK22_01476</name>
</gene>
<evidence type="ECO:0000259" key="4">
    <source>
        <dbReference type="PROSITE" id="PS50995"/>
    </source>
</evidence>
<dbReference type="GO" id="GO:0003700">
    <property type="term" value="F:DNA-binding transcription factor activity"/>
    <property type="evidence" value="ECO:0007669"/>
    <property type="project" value="InterPro"/>
</dbReference>
<dbReference type="AlphaFoldDB" id="A0A0B6WZ76"/>
<evidence type="ECO:0000313" key="5">
    <source>
        <dbReference type="EMBL" id="CDM65475.1"/>
    </source>
</evidence>
<dbReference type="PANTHER" id="PTHR33164:SF101">
    <property type="entry name" value="TRANSCRIPTIONAL REPRESSOR MPRA"/>
    <property type="match status" value="1"/>
</dbReference>
<reference evidence="5 6" key="1">
    <citation type="submission" date="2013-12" db="EMBL/GenBank/DDBJ databases">
        <authorList>
            <person name="Stott M."/>
        </authorList>
    </citation>
    <scope>NUCLEOTIDE SEQUENCE [LARGE SCALE GENOMIC DNA]</scope>
    <source>
        <strain evidence="5 6">K22</strain>
    </source>
</reference>
<keyword evidence="3" id="KW-0804">Transcription</keyword>
<dbReference type="STRING" id="454194.PYK22_01476"/>
<evidence type="ECO:0000256" key="1">
    <source>
        <dbReference type="ARBA" id="ARBA00023015"/>
    </source>
</evidence>
<evidence type="ECO:0000313" key="6">
    <source>
        <dbReference type="Proteomes" id="UP000031518"/>
    </source>
</evidence>
<dbReference type="InterPro" id="IPR036390">
    <property type="entry name" value="WH_DNA-bd_sf"/>
</dbReference>
<dbReference type="Pfam" id="PF12802">
    <property type="entry name" value="MarR_2"/>
    <property type="match status" value="1"/>
</dbReference>
<dbReference type="Gene3D" id="1.10.10.10">
    <property type="entry name" value="Winged helix-like DNA-binding domain superfamily/Winged helix DNA-binding domain"/>
    <property type="match status" value="1"/>
</dbReference>
<dbReference type="PROSITE" id="PS50995">
    <property type="entry name" value="HTH_MARR_2"/>
    <property type="match status" value="1"/>
</dbReference>
<accession>A0A0B6WZ76</accession>